<organism evidence="2 3">
    <name type="scientific">Sporosarcina newyorkensis</name>
    <dbReference type="NCBI Taxonomy" id="759851"/>
    <lineage>
        <taxon>Bacteria</taxon>
        <taxon>Bacillati</taxon>
        <taxon>Bacillota</taxon>
        <taxon>Bacilli</taxon>
        <taxon>Bacillales</taxon>
        <taxon>Caryophanaceae</taxon>
        <taxon>Sporosarcina</taxon>
    </lineage>
</organism>
<evidence type="ECO:0000313" key="3">
    <source>
        <dbReference type="Proteomes" id="UP000190042"/>
    </source>
</evidence>
<name>A0A1T4YIJ7_9BACL</name>
<sequence length="117" mass="13143">MNPKVLIVEGSTDRNRLRPMLAEPVDIICTNGTISSYHIEELLAPYEEQELFIFVDADVSGDTIRKLFKQLYPEAKHLYTDRLYREVATTPIKVLAGILVAANFKIHSNYLAGGAYG</sequence>
<dbReference type="AlphaFoldDB" id="A0A1T4YIJ7"/>
<dbReference type="SUPFAM" id="SSF110455">
    <property type="entry name" value="Toprim domain"/>
    <property type="match status" value="1"/>
</dbReference>
<dbReference type="GO" id="GO:0043822">
    <property type="term" value="F:ribonuclease M5 activity"/>
    <property type="evidence" value="ECO:0007669"/>
    <property type="project" value="TreeGrafter"/>
</dbReference>
<accession>A0A1T4YIJ7</accession>
<dbReference type="RefSeq" id="WP_009498147.1">
    <property type="nucleotide sequence ID" value="NZ_FUYJ01000005.1"/>
</dbReference>
<dbReference type="InterPro" id="IPR006171">
    <property type="entry name" value="TOPRIM_dom"/>
</dbReference>
<dbReference type="SMART" id="SM00493">
    <property type="entry name" value="TOPRIM"/>
    <property type="match status" value="1"/>
</dbReference>
<feature type="domain" description="Toprim" evidence="1">
    <location>
        <begin position="3"/>
        <end position="91"/>
    </location>
</feature>
<dbReference type="PANTHER" id="PTHR39156">
    <property type="entry name" value="RIBONUCLEASE M5"/>
    <property type="match status" value="1"/>
</dbReference>
<evidence type="ECO:0000259" key="1">
    <source>
        <dbReference type="PROSITE" id="PS50880"/>
    </source>
</evidence>
<dbReference type="Gene3D" id="3.40.1360.10">
    <property type="match status" value="1"/>
</dbReference>
<gene>
    <name evidence="2" type="ORF">SAMN04244570_2769</name>
</gene>
<dbReference type="EMBL" id="FUYJ01000005">
    <property type="protein sequence ID" value="SKB01612.1"/>
    <property type="molecule type" value="Genomic_DNA"/>
</dbReference>
<dbReference type="PANTHER" id="PTHR39156:SF2">
    <property type="entry name" value="DNA PRIMASE (BACTERIAL TYPE) AND SMALL PRIMASE-LIKE PROTEINS"/>
    <property type="match status" value="1"/>
</dbReference>
<dbReference type="GO" id="GO:0006364">
    <property type="term" value="P:rRNA processing"/>
    <property type="evidence" value="ECO:0007669"/>
    <property type="project" value="TreeGrafter"/>
</dbReference>
<reference evidence="3" key="1">
    <citation type="submission" date="2017-02" db="EMBL/GenBank/DDBJ databases">
        <authorList>
            <person name="Varghese N."/>
            <person name="Submissions S."/>
        </authorList>
    </citation>
    <scope>NUCLEOTIDE SEQUENCE [LARGE SCALE GENOMIC DNA]</scope>
    <source>
        <strain evidence="3">DSM 23966</strain>
    </source>
</reference>
<keyword evidence="3" id="KW-1185">Reference proteome</keyword>
<evidence type="ECO:0000313" key="2">
    <source>
        <dbReference type="EMBL" id="SKB01612.1"/>
    </source>
</evidence>
<dbReference type="PROSITE" id="PS50880">
    <property type="entry name" value="TOPRIM"/>
    <property type="match status" value="1"/>
</dbReference>
<dbReference type="Proteomes" id="UP000190042">
    <property type="component" value="Unassembled WGS sequence"/>
</dbReference>
<protein>
    <submittedName>
        <fullName evidence="2">Toprim domain protein</fullName>
    </submittedName>
</protein>
<proteinExistence type="predicted"/>